<evidence type="ECO:0000256" key="3">
    <source>
        <dbReference type="PROSITE-ProRule" id="PRU00104"/>
    </source>
</evidence>
<dbReference type="InterPro" id="IPR058923">
    <property type="entry name" value="RCC1-like_dom"/>
</dbReference>
<evidence type="ECO:0000256" key="1">
    <source>
        <dbReference type="ARBA" id="ARBA00022737"/>
    </source>
</evidence>
<dbReference type="InterPro" id="IPR013320">
    <property type="entry name" value="ConA-like_dom_sf"/>
</dbReference>
<feature type="repeat" description="RCC1" evidence="5">
    <location>
        <begin position="500"/>
        <end position="551"/>
    </location>
</feature>
<feature type="compositionally biased region" description="Pro residues" evidence="6">
    <location>
        <begin position="2426"/>
        <end position="2460"/>
    </location>
</feature>
<organism evidence="9">
    <name type="scientific">Amphimedon queenslandica</name>
    <name type="common">Sponge</name>
    <dbReference type="NCBI Taxonomy" id="400682"/>
    <lineage>
        <taxon>Eukaryota</taxon>
        <taxon>Metazoa</taxon>
        <taxon>Porifera</taxon>
        <taxon>Demospongiae</taxon>
        <taxon>Heteroscleromorpha</taxon>
        <taxon>Haplosclerida</taxon>
        <taxon>Niphatidae</taxon>
        <taxon>Amphimedon</taxon>
    </lineage>
</organism>
<dbReference type="PANTHER" id="PTHR22872">
    <property type="entry name" value="BTK-BINDING PROTEIN-RELATED"/>
    <property type="match status" value="1"/>
</dbReference>
<dbReference type="SMART" id="SM00320">
    <property type="entry name" value="WD40"/>
    <property type="match status" value="6"/>
</dbReference>
<feature type="domain" description="B30.2/SPRY" evidence="7">
    <location>
        <begin position="1940"/>
        <end position="2125"/>
    </location>
</feature>
<evidence type="ECO:0000256" key="6">
    <source>
        <dbReference type="SAM" id="MobiDB-lite"/>
    </source>
</evidence>
<dbReference type="InterPro" id="IPR009091">
    <property type="entry name" value="RCC1/BLIP-II"/>
</dbReference>
<feature type="repeat" description="WD" evidence="4">
    <location>
        <begin position="2911"/>
        <end position="2952"/>
    </location>
</feature>
<dbReference type="PROSITE" id="PS50082">
    <property type="entry name" value="WD_REPEATS_2"/>
    <property type="match status" value="1"/>
</dbReference>
<feature type="repeat" description="RCC1" evidence="5">
    <location>
        <begin position="3560"/>
        <end position="3611"/>
    </location>
</feature>
<dbReference type="SUPFAM" id="SSF50978">
    <property type="entry name" value="WD40 repeat-like"/>
    <property type="match status" value="1"/>
</dbReference>
<dbReference type="Pfam" id="PF00632">
    <property type="entry name" value="HECT"/>
    <property type="match status" value="1"/>
</dbReference>
<feature type="region of interest" description="Disordered" evidence="6">
    <location>
        <begin position="2539"/>
        <end position="2561"/>
    </location>
</feature>
<dbReference type="InterPro" id="IPR043136">
    <property type="entry name" value="B30.2/SPRY_sf"/>
</dbReference>
<keyword evidence="4" id="KW-0853">WD repeat</keyword>
<dbReference type="PANTHER" id="PTHR22872:SF6">
    <property type="entry name" value="E3 UBIQUITIN-PROTEIN LIGASE HERC1-RELATED"/>
    <property type="match status" value="1"/>
</dbReference>
<dbReference type="InParanoid" id="A0A1X7UC79"/>
<dbReference type="InterPro" id="IPR035768">
    <property type="entry name" value="SPRY_HERC1"/>
</dbReference>
<dbReference type="Pfam" id="PF00622">
    <property type="entry name" value="SPRY"/>
    <property type="match status" value="1"/>
</dbReference>
<feature type="repeat" description="RCC1" evidence="5">
    <location>
        <begin position="3612"/>
        <end position="3671"/>
    </location>
</feature>
<dbReference type="PROSITE" id="PS00626">
    <property type="entry name" value="RCC1_2"/>
    <property type="match status" value="1"/>
</dbReference>
<evidence type="ECO:0000259" key="7">
    <source>
        <dbReference type="PROSITE" id="PS50188"/>
    </source>
</evidence>
<dbReference type="Gene3D" id="3.90.1750.10">
    <property type="entry name" value="Hect, E3 ligase catalytic domains"/>
    <property type="match status" value="1"/>
</dbReference>
<keyword evidence="1" id="KW-0677">Repeat</keyword>
<feature type="repeat" description="RCC1" evidence="5">
    <location>
        <begin position="603"/>
        <end position="654"/>
    </location>
</feature>
<dbReference type="InterPro" id="IPR036322">
    <property type="entry name" value="WD40_repeat_dom_sf"/>
</dbReference>
<reference evidence="10" key="1">
    <citation type="journal article" date="2010" name="Nature">
        <title>The Amphimedon queenslandica genome and the evolution of animal complexity.</title>
        <authorList>
            <person name="Srivastava M."/>
            <person name="Simakov O."/>
            <person name="Chapman J."/>
            <person name="Fahey B."/>
            <person name="Gauthier M.E."/>
            <person name="Mitros T."/>
            <person name="Richards G.S."/>
            <person name="Conaco C."/>
            <person name="Dacre M."/>
            <person name="Hellsten U."/>
            <person name="Larroux C."/>
            <person name="Putnam N.H."/>
            <person name="Stanke M."/>
            <person name="Adamska M."/>
            <person name="Darling A."/>
            <person name="Degnan S.M."/>
            <person name="Oakley T.H."/>
            <person name="Plachetzki D.C."/>
            <person name="Zhai Y."/>
            <person name="Adamski M."/>
            <person name="Calcino A."/>
            <person name="Cummins S.F."/>
            <person name="Goodstein D.M."/>
            <person name="Harris C."/>
            <person name="Jackson D.J."/>
            <person name="Leys S.P."/>
            <person name="Shu S."/>
            <person name="Woodcroft B.J."/>
            <person name="Vervoort M."/>
            <person name="Kosik K.S."/>
            <person name="Manning G."/>
            <person name="Degnan B.M."/>
            <person name="Rokhsar D.S."/>
        </authorList>
    </citation>
    <scope>NUCLEOTIDE SEQUENCE [LARGE SCALE GENOMIC DNA]</scope>
</reference>
<dbReference type="Gene3D" id="2.130.10.10">
    <property type="entry name" value="YVTN repeat-like/Quinoprotein amine dehydrogenase"/>
    <property type="match status" value="2"/>
</dbReference>
<feature type="compositionally biased region" description="Low complexity" evidence="6">
    <location>
        <begin position="1541"/>
        <end position="1551"/>
    </location>
</feature>
<name>A0A1X7UC79_AMPQE</name>
<dbReference type="PROSITE" id="PS50012">
    <property type="entry name" value="RCC1_3"/>
    <property type="match status" value="9"/>
</dbReference>
<dbReference type="PROSITE" id="PS50237">
    <property type="entry name" value="HECT"/>
    <property type="match status" value="1"/>
</dbReference>
<dbReference type="EnsemblMetazoa" id="Aqu2.1.25554_001">
    <property type="protein sequence ID" value="Aqu2.1.25554_001"/>
    <property type="gene ID" value="Aqu2.1.25554"/>
</dbReference>
<dbReference type="KEGG" id="aqu:100637005"/>
<dbReference type="Proteomes" id="UP000007879">
    <property type="component" value="Unassembled WGS sequence"/>
</dbReference>
<evidence type="ECO:0000256" key="4">
    <source>
        <dbReference type="PROSITE-ProRule" id="PRU00221"/>
    </source>
</evidence>
<sequence>MYEELHFKNCGAKKGKDSEWIKKGLTSLLHPQTAAQLYDELIQDGDAVPIKRADTDLAITSEFTAPDSKEGQRLYEKLRAQLRDSLQPFGHTLSSVLFRKQEAVWRRVVMATKNFYSVENLKVVLTKLSEEENKENAENDAKDQKKEGGGGVGVKPPDSVLMEVGVKSGVSLTFSLLRQMWDQLSWQQKLHRSLQEAGVLDSSFPVPQVLLPKELLTTIVNTFLSLPPLSFNTSTQSLSPLASSCLSQGKEFLHWIIAASSSVSSEERRLALEISLLITLQEGTLSSISSWALSVLEVMAGYKETGPGNDDLSLPFLSLDVCQFVLKEIHHKTDVSNSREWKEFIPKEVTPNGHVTVMEFIGQLICELYEGSQSCINSFCGESNVEREITSTTSDAYAFGSNSSHQLAMGSTEKLLKATPVPHMNNIQSIIAGQYCTFMVLHNGSMKCCGKGSYGRLGLGTSDVQTSIKDLDTFPEGTLVKSMATSRGSDGHSLAVDKNGKVYSWGEGEYGKLGHGNNTTQKTPKLIAGLSNKVIRSVSCGNRHSAAVTIDNELWTWGEGEHGRLGHGSTTLSKVPAKVESIGPVQQVSCGGTHTLALSTDGGTVWSFGSGDTGRLGHGDTQKQIKPKVIEALKGQLIQKVSAANQFSIALTKTGKLYSFGKGSGTGLGTPDTSYSTPQLIQSLADVIIIDVTTGDGHCLALTQRGDVYGWGTNSMGQCGQGHNNNSISKPGKVEGLDGVQVQQISAGTSHSIVWTAIPNDRCATAVWHWPYCISVEEKTFENLVKLIEKYWETRNDTPTPPFVTLESQESFVYHCLSLLQIHLNSVVSSGPDLVHISIGGHTKPLRNLLMKLMDSHLPPRLDTVCSDTIEVCSSVLLPPTLDRVKLLLNLLPPDPKHFKSLTPGQYRQTELLLNGFTDDVSRGDISGLLVDEDYLKICEEDNSDNHTDPCDWPGSAVSDDLFALTERMAHYLEHHAYMRSNGDSDNIVPDKILELFDKFILHCYCNVVSFLSQTEIHGQEDRVNFKDMPVQRRYISTFIKIIEGISLPLLASLSSVSSAHDVEKNENILKSFIVTGLASHIALSVGATIDKEWFGETVRSRYILLEDLFIKLAKAVHKLLAFNSSRTLEIMQIGELTHQEDIPPSSDDIWYYLMHFEQLLCYAAGKCIYHTGDIIERTIPDEIATRSIILGKDNDKSVKDGQLVALPGGEDAYPQAILKWCRLCKTLSVNTNTDTDSDINDNWDSVKSDYMLWTTYDPNYPIHIPCDKDINDIEALKPEECSVLEALAVGFIDGNPDADKLYNDMMSIARNKNWNTVSDEDSLPLLKQLSWAALACYIHHSGLSYKALHGKPKQELIDVYRAVFQLRKEIFIQRPVPDSNGEVSELSNKVFTGRVIDICHMLYFMMCICDNSVLEENTPIIPQITAISAERQVSVDSIIKSGTGRSGAVGGVGGVARSSVQLVTDTGLTGLTVKSHTLTRLMSHPAKTERIKQNKQTEHVDGTVSDEDVNNKSLMEADIESSLTSNNTPATAVHATSGSATDATDPTGATGEWSLEEVKRALSLLKWQRERHHHQVQTSPSTSSFISKVCSFFNSFLTNIFEDEEISIGEMPSRDKILTLLIYQTQRSQTLISMFKRIDTFIQTFSDPNSILLSSKLLYLTHSIHECLFEPEYDVPHAPLRLQHQLKSIYHKILHQMISPLNSITTSSHPSITAQNNLLLSLYWLFTAHEPTDLKTVLSGDLYRNISLTSGTVNTAIVPNNIIISGPIAGLLHRASLQTLLAIALQTVISKELSTDTISLLTVICDTLYGQIEAAVDVTNPHIQQSWIDRNVNDSKREEILGGHLSFLNTLLSASDVLFKSVSNPKWFDLLLRVININEENGLPNVSSLKTRLLALQLLNIIISNDNNIDSNNLTQISQVLDNLFGLLYKVMFVSPFSSINRNSINNNNKSSKEEHFPLQFRMESGANCVLNEEYNNLIYKSTTTDQQYTVSWAIGTAPIHNGIFTWKVTAKSPNPAFCVGLCIKPLNDVQVRNSSELWVLEAQTGILYHDGETGSVLSFTVQQNDTLTIQYNSTQKTLGFAINDKELQFPFSEVLSYDSDLYPVVICDRPHNRTELLFHSFTTTDKGSGAGAGSDGSSGMIEEKVSGYPLLAPSMSALSQCIVNIIHKLQLKETWGSIINEKIKEKFNTMNALVDQLMAAYTNDTDSSNPSLSFNETCGEIINNFCKEVWPCLAVVGGVEPGFRIGGACTVNKGGVVTEGVVIGVQRNGKIIVQEANEGDDRGLKNKDRDFSNLRLLSPSNFTFPPDVMEYINNTTLINLSLLSGLHYNPHSLSSIISSLKSPPEADGSTSPTDNTCTCTSLPSYMRWMEHWIRFYSLKTLEAIMNNDEFNKLLLLSTTPTLSGLDEKKEIIINIMKAPVPPPPPSAAPIPPLPPPPAAPVPPPPPPPPPPGASPPSASPSVELVRLREMGFDEEVAEIACRRCVVPNDVQGVQRLDHIITWILDHPDAVAEENERRVQEEREEEARMAAVEARRRAEEAARQEEMNRNQQQQSQTTAAQEFLSSFGNLFDDDDDEAETAPLSSIDHAPLILGGPSHTDEVPNISLAGLDVTVSNSMSSLLQALGLSDSNPAPPTYQFKAKNPMGTLLPSSTSEEEEEALPSAGTEEAWLAISPKCSELVEQVMKLVKLDECVSGSERLLVASVTQASRRIVLKLLSSLSIVTDDSVMEDIELNNVQHLIRLLRLVQANRVGMATERGEELKEVIGSAITSIVSKSRVGGAGTQLLQACSRDLLAAAVGGSQILSKTKVTDKESTDLTVLTNPSFSVSKSLVQTLTLAVGNIHNRSVNELSSMTDALAACIFSSKLQPNDRFWALKQLLKIFTQITSTNSGRKTANKDRCPTPTQLLSLKGHTGQIMNNRYCTSNNTLYTISEDFTLRSWTISPPADSTSTVLPMNDAMKNEGAELLLPVLELNCNKTCISLACGKVVSIWRVRDSSCVSVTLPNLITDLKWRTNEAAAEPPILLVGLIDGTLASITVHKVSVSLPMETNLEIINDAKLPDGGAVTKICWSNGWGVVAVSSSLSHLYFYSQYLSRLNYENSIEIKVQSMCWSPQDMFFSVLSSDGIIKIYQPIDEDTYELQEAWSINNYNITCITWNQLTADNYTSLLAAGDSDGVVHIWSLSVIDASIRVDHVTDMRGVGGASVTALVMEGKEALLAAGYDNGGVIVWDLQNFHQLRVSSPTDATPGSVVSLSWTDKGLAATHKNSQTVSLLPPGPSDYSSVRVTSICLPALRLIGINDLSTCPCLNSLLQNLHNMLQDQYNYEKKEISNGNQLIHSEYLQLLTGFAIGFGLDTLLVTPPTPCHIPAKATPPEWSWLEDYADTIRLSECFTKRLPLPKNLKPNLHEVEISPTEKYQPTDNSVWSVSMDSDIMEWIIKKPKDWWSRDDSKVYSWGKGKWNQLGQGTRDKTIPDLINEWDNVSQAVAGSYCSYLVHCDGSVSSVGDGASGRLGHNSSDNETSIRQIGAFTGTKIVQLVAGPRTATETDEGFALALTEEGEVYSWGRGSKHRLGHSNTDNVKSPKLIEGLVGKNIKMISCGDSHCAAVSVTGTLYTFGNSAGGRLGRGEDAAPAPTEVTTFLGDNQRDEIHGVKIGHVSCGNSYTIAITQDGRQVFGFGKGANSCFGLSSLDQQIYKPICLGHLQAMGPFSKVFCGRCTALITTSGKLCMFGKLTETDPVIDTARYIELPNEPHDSKVVDVAFADQYILCVTSTGNVYSWGKNTGYTIQLGYEIESPSQVVPKLINVISGKGIKQVSAGVRHALCCTMPPPTRYSTVMSVPTEIPLDYTSLTGIPLTSIYGRLQTLSLLSRRIMSSWRLFSSLSPTAAQDSVNPLDNSITRMMIDPGPVEGLIGTVLRKTMRSGSHGPGVVIHRIQKDNKPLLPVFTQMANQLLLKDPVNLLCAQRSWKVTLIGEGADDAGGVFDETLAQMCEELESVTEVKLLTKTPNSIHKCGFNTDRFVFNPECTDFKLFKFFGILCGVGIRTKRPLNLHLAPPMWKLVAGMNLTIQDLEEIDLLFTRALVGIRDVDKGGVTEDTFSEVHVLMKYLY</sequence>
<comment type="caution">
    <text evidence="3">Lacks conserved residue(s) required for the propagation of feature annotation.</text>
</comment>
<gene>
    <name evidence="9" type="primary">100637005</name>
</gene>
<feature type="compositionally biased region" description="Low complexity" evidence="6">
    <location>
        <begin position="2550"/>
        <end position="2561"/>
    </location>
</feature>
<dbReference type="InterPro" id="IPR001680">
    <property type="entry name" value="WD40_rpt"/>
</dbReference>
<dbReference type="PRINTS" id="PR00633">
    <property type="entry name" value="RCCNDNSATION"/>
</dbReference>
<dbReference type="InterPro" id="IPR000408">
    <property type="entry name" value="Reg_chr_condens"/>
</dbReference>
<dbReference type="EnsemblMetazoa" id="XM_019999449.1">
    <property type="protein sequence ID" value="XP_019855008.1"/>
    <property type="gene ID" value="LOC100637005"/>
</dbReference>
<evidence type="ECO:0000313" key="9">
    <source>
        <dbReference type="EnsemblMetazoa" id="Aqu2.1.25554_001"/>
    </source>
</evidence>
<feature type="repeat" description="RCC1" evidence="5">
    <location>
        <begin position="706"/>
        <end position="758"/>
    </location>
</feature>
<dbReference type="Gene3D" id="2.60.120.920">
    <property type="match status" value="1"/>
</dbReference>
<feature type="repeat" description="RCC1" evidence="5">
    <location>
        <begin position="3451"/>
        <end position="3499"/>
    </location>
</feature>
<evidence type="ECO:0000256" key="5">
    <source>
        <dbReference type="PROSITE-ProRule" id="PRU00235"/>
    </source>
</evidence>
<dbReference type="SUPFAM" id="SSF56204">
    <property type="entry name" value="Hect, E3 ligase catalytic domain"/>
    <property type="match status" value="1"/>
</dbReference>
<evidence type="ECO:0000313" key="10">
    <source>
        <dbReference type="Proteomes" id="UP000007879"/>
    </source>
</evidence>
<feature type="repeat" description="RCC1" evidence="5">
    <location>
        <begin position="552"/>
        <end position="601"/>
    </location>
</feature>
<feature type="compositionally biased region" description="Basic and acidic residues" evidence="6">
    <location>
        <begin position="132"/>
        <end position="148"/>
    </location>
</feature>
<evidence type="ECO:0000259" key="8">
    <source>
        <dbReference type="PROSITE" id="PS50237"/>
    </source>
</evidence>
<dbReference type="SUPFAM" id="SSF50985">
    <property type="entry name" value="RCC1/BLIP-II"/>
    <property type="match status" value="3"/>
</dbReference>
<dbReference type="Pfam" id="PF25390">
    <property type="entry name" value="WD40_RLD"/>
    <property type="match status" value="2"/>
</dbReference>
<feature type="repeat" description="RCC1" evidence="5">
    <location>
        <begin position="655"/>
        <end position="705"/>
    </location>
</feature>
<feature type="region of interest" description="Disordered" evidence="6">
    <location>
        <begin position="1484"/>
        <end position="1551"/>
    </location>
</feature>
<dbReference type="OrthoDB" id="6021957at2759"/>
<feature type="compositionally biased region" description="Polar residues" evidence="6">
    <location>
        <begin position="1522"/>
        <end position="1540"/>
    </location>
</feature>
<dbReference type="Gene3D" id="2.130.10.30">
    <property type="entry name" value="Regulator of chromosome condensation 1/beta-lactamase-inhibitor protein II"/>
    <property type="match status" value="3"/>
</dbReference>
<feature type="compositionally biased region" description="Basic and acidic residues" evidence="6">
    <location>
        <begin position="2539"/>
        <end position="2549"/>
    </location>
</feature>
<feature type="region of interest" description="Disordered" evidence="6">
    <location>
        <begin position="132"/>
        <end position="154"/>
    </location>
</feature>
<dbReference type="InterPro" id="IPR035983">
    <property type="entry name" value="Hect_E3_ubiquitin_ligase"/>
</dbReference>
<dbReference type="InterPro" id="IPR000569">
    <property type="entry name" value="HECT_dom"/>
</dbReference>
<accession>A0A1X7UC79</accession>
<proteinExistence type="predicted"/>
<dbReference type="CDD" id="cd12881">
    <property type="entry name" value="SPRY_HERC1"/>
    <property type="match status" value="1"/>
</dbReference>
<dbReference type="SUPFAM" id="SSF49899">
    <property type="entry name" value="Concanavalin A-like lectins/glucanases"/>
    <property type="match status" value="1"/>
</dbReference>
<dbReference type="STRING" id="400682.A0A1X7UC79"/>
<dbReference type="InterPro" id="IPR003877">
    <property type="entry name" value="SPRY_dom"/>
</dbReference>
<feature type="compositionally biased region" description="Basic and acidic residues" evidence="6">
    <location>
        <begin position="1487"/>
        <end position="1502"/>
    </location>
</feature>
<keyword evidence="2 3" id="KW-0833">Ubl conjugation pathway</keyword>
<reference evidence="9" key="2">
    <citation type="submission" date="2017-05" db="UniProtKB">
        <authorList>
            <consortium name="EnsemblMetazoa"/>
        </authorList>
    </citation>
    <scope>IDENTIFICATION</scope>
</reference>
<feature type="region of interest" description="Disordered" evidence="6">
    <location>
        <begin position="2426"/>
        <end position="2462"/>
    </location>
</feature>
<dbReference type="PROSITE" id="PS50188">
    <property type="entry name" value="B302_SPRY"/>
    <property type="match status" value="1"/>
</dbReference>
<protein>
    <submittedName>
        <fullName evidence="9">Uncharacterized protein</fullName>
    </submittedName>
</protein>
<feature type="repeat" description="RCC1" evidence="5">
    <location>
        <begin position="3775"/>
        <end position="3829"/>
    </location>
</feature>
<feature type="domain" description="HECT" evidence="8">
    <location>
        <begin position="3951"/>
        <end position="4090"/>
    </location>
</feature>
<keyword evidence="10" id="KW-1185">Reference proteome</keyword>
<dbReference type="InterPro" id="IPR001870">
    <property type="entry name" value="B30.2/SPRY"/>
</dbReference>
<evidence type="ECO:0000256" key="2">
    <source>
        <dbReference type="ARBA" id="ARBA00022786"/>
    </source>
</evidence>
<dbReference type="GO" id="GO:0004842">
    <property type="term" value="F:ubiquitin-protein transferase activity"/>
    <property type="evidence" value="ECO:0007669"/>
    <property type="project" value="InterPro"/>
</dbReference>
<dbReference type="InterPro" id="IPR015943">
    <property type="entry name" value="WD40/YVTN_repeat-like_dom_sf"/>
</dbReference>
<dbReference type="InterPro" id="IPR051625">
    <property type="entry name" value="Signaling_Regulatory_Domain"/>
</dbReference>